<comment type="similarity">
    <text evidence="2">Belongs to the bacterial sugar transferase family.</text>
</comment>
<evidence type="ECO:0000259" key="8">
    <source>
        <dbReference type="Pfam" id="PF02397"/>
    </source>
</evidence>
<dbReference type="GO" id="GO:0016020">
    <property type="term" value="C:membrane"/>
    <property type="evidence" value="ECO:0007669"/>
    <property type="project" value="UniProtKB-SubCell"/>
</dbReference>
<dbReference type="InterPro" id="IPR017475">
    <property type="entry name" value="EPS_sugar_tfrase"/>
</dbReference>
<accession>A0A848GJF1</accession>
<feature type="domain" description="Bacterial sugar transferase" evidence="8">
    <location>
        <begin position="272"/>
        <end position="459"/>
    </location>
</feature>
<dbReference type="EMBL" id="JABBGC010000001">
    <property type="protein sequence ID" value="NML38524.1"/>
    <property type="molecule type" value="Genomic_DNA"/>
</dbReference>
<evidence type="ECO:0000256" key="3">
    <source>
        <dbReference type="ARBA" id="ARBA00022679"/>
    </source>
</evidence>
<dbReference type="InterPro" id="IPR003362">
    <property type="entry name" value="Bact_transf"/>
</dbReference>
<evidence type="ECO:0000256" key="2">
    <source>
        <dbReference type="ARBA" id="ARBA00006464"/>
    </source>
</evidence>
<feature type="transmembrane region" description="Helical" evidence="7">
    <location>
        <begin position="274"/>
        <end position="298"/>
    </location>
</feature>
<feature type="transmembrane region" description="Helical" evidence="7">
    <location>
        <begin position="84"/>
        <end position="103"/>
    </location>
</feature>
<dbReference type="GO" id="GO:0089702">
    <property type="term" value="F:undecaprenyl-phosphate glucose phosphotransferase activity"/>
    <property type="evidence" value="ECO:0007669"/>
    <property type="project" value="UniProtKB-EC"/>
</dbReference>
<dbReference type="InterPro" id="IPR017473">
    <property type="entry name" value="Undecaprenyl-P_gluc_Ptfrase"/>
</dbReference>
<dbReference type="NCBIfam" id="TIGR03025">
    <property type="entry name" value="EPS_sugtrans"/>
    <property type="match status" value="1"/>
</dbReference>
<dbReference type="Pfam" id="PF13727">
    <property type="entry name" value="CoA_binding_3"/>
    <property type="match status" value="1"/>
</dbReference>
<dbReference type="RefSeq" id="WP_169225511.1">
    <property type="nucleotide sequence ID" value="NZ_JABBGC010000001.1"/>
</dbReference>
<keyword evidence="4 7" id="KW-0812">Transmembrane</keyword>
<comment type="subcellular location">
    <subcellularLocation>
        <location evidence="1">Membrane</location>
        <topology evidence="1">Multi-pass membrane protein</topology>
    </subcellularLocation>
</comment>
<proteinExistence type="inferred from homology"/>
<keyword evidence="10" id="KW-1185">Reference proteome</keyword>
<dbReference type="PANTHER" id="PTHR30576">
    <property type="entry name" value="COLANIC BIOSYNTHESIS UDP-GLUCOSE LIPID CARRIER TRANSFERASE"/>
    <property type="match status" value="1"/>
</dbReference>
<dbReference type="PANTHER" id="PTHR30576:SF0">
    <property type="entry name" value="UNDECAPRENYL-PHOSPHATE N-ACETYLGALACTOSAMINYL 1-PHOSPHATE TRANSFERASE-RELATED"/>
    <property type="match status" value="1"/>
</dbReference>
<dbReference type="SUPFAM" id="SSF51735">
    <property type="entry name" value="NAD(P)-binding Rossmann-fold domains"/>
    <property type="match status" value="1"/>
</dbReference>
<keyword evidence="5 7" id="KW-1133">Transmembrane helix</keyword>
<keyword evidence="6 7" id="KW-0472">Membrane</keyword>
<dbReference type="Proteomes" id="UP000583266">
    <property type="component" value="Unassembled WGS sequence"/>
</dbReference>
<sequence length="466" mass="53952">MKTALNVPLLLRQLVDCLVLTMAYVMAQETLSFFQHTTSHHPASIPVWCISMTTWVATGLYLHLYDDFRSRPFSYEFMAIIKTLLLHICILTFTLFYFFKFFYAPRAFIGIYSGYIFIGMMVSKILIKKLFLRIRMRGYNMKNILIVGAGETAMNFHNTIATNDHFGYQCVGFVDNTPNQTLNGKYLGPLSSLGHILENHEIDDVVLAIPESSREETESVIVASEKAAKRVKIIASCYQHCTSTVSMSLFGAFPVITIRSSPLDHSGNQQFKRFFDICFTLFLLITFSWLFILIALLVKISSPGPVIYKQERWGLKNKKLTIYKFRTMKINSEWNSDGTYRLTTRNDPRVTWMGKFLRHTSLDELPQFFNVLKGDMSFVGPRPHVTPLHLELQKTVQHYMLRHLVKPGITGWAQVNGCRGENERLDWQQQRINLDIWYIENYSCWLDFQIIFQTIVNLIKGDKNAF</sequence>
<dbReference type="AlphaFoldDB" id="A0A848GJF1"/>
<evidence type="ECO:0000256" key="4">
    <source>
        <dbReference type="ARBA" id="ARBA00022692"/>
    </source>
</evidence>
<dbReference type="Gene3D" id="3.40.50.720">
    <property type="entry name" value="NAD(P)-binding Rossmann-like Domain"/>
    <property type="match status" value="1"/>
</dbReference>
<dbReference type="Pfam" id="PF02397">
    <property type="entry name" value="Bac_transf"/>
    <property type="match status" value="1"/>
</dbReference>
<protein>
    <submittedName>
        <fullName evidence="9">Undecaprenyl-phosphate glucose phosphotransferase</fullName>
        <ecNumber evidence="9">2.7.8.31</ecNumber>
    </submittedName>
</protein>
<organism evidence="9 10">
    <name type="scientific">Chitinophaga fulva</name>
    <dbReference type="NCBI Taxonomy" id="2728842"/>
    <lineage>
        <taxon>Bacteria</taxon>
        <taxon>Pseudomonadati</taxon>
        <taxon>Bacteroidota</taxon>
        <taxon>Chitinophagia</taxon>
        <taxon>Chitinophagales</taxon>
        <taxon>Chitinophagaceae</taxon>
        <taxon>Chitinophaga</taxon>
    </lineage>
</organism>
<feature type="transmembrane region" description="Helical" evidence="7">
    <location>
        <begin position="43"/>
        <end position="64"/>
    </location>
</feature>
<dbReference type="InterPro" id="IPR036291">
    <property type="entry name" value="NAD(P)-bd_dom_sf"/>
</dbReference>
<evidence type="ECO:0000256" key="7">
    <source>
        <dbReference type="SAM" id="Phobius"/>
    </source>
</evidence>
<evidence type="ECO:0000256" key="6">
    <source>
        <dbReference type="ARBA" id="ARBA00023136"/>
    </source>
</evidence>
<keyword evidence="3 9" id="KW-0808">Transferase</keyword>
<feature type="transmembrane region" description="Helical" evidence="7">
    <location>
        <begin position="109"/>
        <end position="127"/>
    </location>
</feature>
<evidence type="ECO:0000256" key="5">
    <source>
        <dbReference type="ARBA" id="ARBA00022989"/>
    </source>
</evidence>
<evidence type="ECO:0000313" key="10">
    <source>
        <dbReference type="Proteomes" id="UP000583266"/>
    </source>
</evidence>
<gene>
    <name evidence="9" type="ORF">HHL17_15045</name>
</gene>
<evidence type="ECO:0000313" key="9">
    <source>
        <dbReference type="EMBL" id="NML38524.1"/>
    </source>
</evidence>
<dbReference type="NCBIfam" id="TIGR03023">
    <property type="entry name" value="WcaJ_sugtrans"/>
    <property type="match status" value="1"/>
</dbReference>
<reference evidence="9 10" key="1">
    <citation type="submission" date="2020-04" db="EMBL/GenBank/DDBJ databases">
        <title>Chitinophaga sp. G-6-1-13 sp. nov., isolated from soil.</title>
        <authorList>
            <person name="Dahal R.H."/>
            <person name="Chaudhary D.K."/>
        </authorList>
    </citation>
    <scope>NUCLEOTIDE SEQUENCE [LARGE SCALE GENOMIC DNA]</scope>
    <source>
        <strain evidence="9 10">G-6-1-13</strain>
    </source>
</reference>
<comment type="caution">
    <text evidence="9">The sequence shown here is derived from an EMBL/GenBank/DDBJ whole genome shotgun (WGS) entry which is preliminary data.</text>
</comment>
<dbReference type="EC" id="2.7.8.31" evidence="9"/>
<evidence type="ECO:0000256" key="1">
    <source>
        <dbReference type="ARBA" id="ARBA00004141"/>
    </source>
</evidence>
<name>A0A848GJF1_9BACT</name>